<evidence type="ECO:0000256" key="2">
    <source>
        <dbReference type="ARBA" id="ARBA00004584"/>
    </source>
</evidence>
<accession>A0A0P1BFB3</accession>
<evidence type="ECO:0000256" key="6">
    <source>
        <dbReference type="ARBA" id="ARBA00023328"/>
    </source>
</evidence>
<evidence type="ECO:0000256" key="1">
    <source>
        <dbReference type="ARBA" id="ARBA00004123"/>
    </source>
</evidence>
<evidence type="ECO:0000256" key="4">
    <source>
        <dbReference type="ARBA" id="ARBA00022454"/>
    </source>
</evidence>
<dbReference type="InterPro" id="IPR012485">
    <property type="entry name" value="CENP-I"/>
</dbReference>
<dbReference type="STRING" id="401625.A0A0P1BFB3"/>
<dbReference type="PANTHER" id="PTHR48208">
    <property type="entry name" value="CENTROMERE PROTEIN I"/>
    <property type="match status" value="1"/>
</dbReference>
<evidence type="ECO:0000256" key="3">
    <source>
        <dbReference type="ARBA" id="ARBA00005470"/>
    </source>
</evidence>
<dbReference type="GO" id="GO:0034080">
    <property type="term" value="P:CENP-A containing chromatin assembly"/>
    <property type="evidence" value="ECO:0007669"/>
    <property type="project" value="TreeGrafter"/>
</dbReference>
<keyword evidence="5" id="KW-0539">Nucleus</keyword>
<evidence type="ECO:0000313" key="8">
    <source>
        <dbReference type="Proteomes" id="UP000054845"/>
    </source>
</evidence>
<comment type="similarity">
    <text evidence="3">Belongs to the CENP-I/CTF3 family.</text>
</comment>
<dbReference type="OrthoDB" id="3354477at2759"/>
<keyword evidence="8" id="KW-1185">Reference proteome</keyword>
<dbReference type="AlphaFoldDB" id="A0A0P1BFB3"/>
<dbReference type="Proteomes" id="UP000054845">
    <property type="component" value="Unassembled WGS sequence"/>
</dbReference>
<dbReference type="GO" id="GO:0000939">
    <property type="term" value="C:inner kinetochore"/>
    <property type="evidence" value="ECO:0007669"/>
    <property type="project" value="TreeGrafter"/>
</dbReference>
<name>A0A0P1BFB3_9BASI</name>
<reference evidence="7 8" key="1">
    <citation type="submission" date="2014-09" db="EMBL/GenBank/DDBJ databases">
        <authorList>
            <person name="Magalhaes I.L.F."/>
            <person name="Oliveira U."/>
            <person name="Santos F.R."/>
            <person name="Vidigal T.H.D.A."/>
            <person name="Brescovit A.D."/>
            <person name="Santos A.J."/>
        </authorList>
    </citation>
    <scope>NUCLEOTIDE SEQUENCE [LARGE SCALE GENOMIC DNA]</scope>
</reference>
<dbReference type="GO" id="GO:0005634">
    <property type="term" value="C:nucleus"/>
    <property type="evidence" value="ECO:0007669"/>
    <property type="project" value="UniProtKB-SubCell"/>
</dbReference>
<proteinExistence type="inferred from homology"/>
<dbReference type="Pfam" id="PF07778">
    <property type="entry name" value="CENP-I"/>
    <property type="match status" value="1"/>
</dbReference>
<dbReference type="GO" id="GO:0000070">
    <property type="term" value="P:mitotic sister chromatid segregation"/>
    <property type="evidence" value="ECO:0007669"/>
    <property type="project" value="TreeGrafter"/>
</dbReference>
<evidence type="ECO:0000313" key="7">
    <source>
        <dbReference type="EMBL" id="CEH14847.1"/>
    </source>
</evidence>
<comment type="subcellular location">
    <subcellularLocation>
        <location evidence="2">Chromosome</location>
        <location evidence="2">Centromere</location>
    </subcellularLocation>
    <subcellularLocation>
        <location evidence="1">Nucleus</location>
    </subcellularLocation>
</comment>
<keyword evidence="4" id="KW-0158">Chromosome</keyword>
<evidence type="ECO:0000256" key="5">
    <source>
        <dbReference type="ARBA" id="ARBA00023242"/>
    </source>
</evidence>
<sequence length="877" mass="93729">MTSPASVSAPVAGVLKRESPLSNLASLLSEATTPSTRDSIAAQLTLLESQSSSQGLSTSELEVLISLCLSPHTAAATALKLVRCAVPRRGARVRGASVRNVLACLGKAPALGDGVRGERRRVEVDVRVQAALLRLLLCMLEPPPTLPNLWAATDPSLSGAASSTTTLPASFLTAQARTQLARAYGVLFHFLDYSIPRSHLCALLSALTRRAHVKPYRITKLQSLRALHPTDVALASLLATYGTFVPSLLFASLPPSVALSGGLLAPLKHPDTSWLERVSRTHTFDASGELEESHQEESREEALARGRKRAKLLKGAMNASNGSNNRQSLLKGAALVPPPICHPQGKSPLITEARSLQALGQVLHQVILPAHLAAGLAHHHTKLALLASDDRPGLERMAKWACARLQDEIAGAVEAAIARGAKGIAGGAGLDGHVAQSPAARRAAGLVDLVHAFWSLVGLPAFAVTWLTATIGSRTMQERQSREPSLILLDLVHLLPPGPWARFRSGILEPLCGPSTKSISSAQDNARIIQALADLLQRWSRHDWERAKRDFANRRQHYYGLTLLDAKVDHEETLRRTAAYAALYGEKCLLMYPQSLAVQHAVLHLHDTLSSPSIAGVHSSVIPSLSTLLQLSLSRVGALSTLSRLCSVLQSIRQAFAARQDLLQSDALSAAQKTSSVAQLYFSEKKGNRLNTFVVLMADFVWRNKAFALLEDGKVDESAAASAPGTAEDQEAEEEEEEYEADCAAEISLLAKKALKPATVGHVKLLLDDCGFDAMLGGSLTHGPAFVGLMETYLNKLCSRKTSSLSTAAIKRTIHGPVTNGTFREAKKNGLLPGQSNFLDLRIGFLEWIQAAGASGLAELLKAILSSLSKGSASKAK</sequence>
<organism evidence="7 8">
    <name type="scientific">Ceraceosorus bombacis</name>
    <dbReference type="NCBI Taxonomy" id="401625"/>
    <lineage>
        <taxon>Eukaryota</taxon>
        <taxon>Fungi</taxon>
        <taxon>Dikarya</taxon>
        <taxon>Basidiomycota</taxon>
        <taxon>Ustilaginomycotina</taxon>
        <taxon>Exobasidiomycetes</taxon>
        <taxon>Ceraceosorales</taxon>
        <taxon>Ceraceosoraceae</taxon>
        <taxon>Ceraceosorus</taxon>
    </lineage>
</organism>
<dbReference type="PANTHER" id="PTHR48208:SF2">
    <property type="entry name" value="CENTROMERE PROTEIN I"/>
    <property type="match status" value="1"/>
</dbReference>
<protein>
    <submittedName>
        <fullName evidence="7">LEUCINE-RICH PRIMARY RESPONSE PROTEIN 1</fullName>
    </submittedName>
</protein>
<keyword evidence="6" id="KW-0137">Centromere</keyword>
<dbReference type="EMBL" id="CCYA01000249">
    <property type="protein sequence ID" value="CEH14847.1"/>
    <property type="molecule type" value="Genomic_DNA"/>
</dbReference>